<dbReference type="PANTHER" id="PTHR11205">
    <property type="entry name" value="RIBOSOMAL PROTEIN S7"/>
    <property type="match status" value="1"/>
</dbReference>
<dbReference type="OrthoDB" id="9807653at2"/>
<dbReference type="InterPro" id="IPR005717">
    <property type="entry name" value="Ribosomal_uS7_bac/org-type"/>
</dbReference>
<evidence type="ECO:0000256" key="4">
    <source>
        <dbReference type="ARBA" id="ARBA00022980"/>
    </source>
</evidence>
<dbReference type="GO" id="GO:0000049">
    <property type="term" value="F:tRNA binding"/>
    <property type="evidence" value="ECO:0007669"/>
    <property type="project" value="UniProtKB-UniRule"/>
</dbReference>
<dbReference type="PIRSF" id="PIRSF002122">
    <property type="entry name" value="RPS7p_RPS7a_RPS5e_RPS7o"/>
    <property type="match status" value="1"/>
</dbReference>
<keyword evidence="5 6" id="KW-0687">Ribonucleoprotein</keyword>
<comment type="subunit">
    <text evidence="6">Part of the 30S ribosomal subunit. Contacts proteins S9 and S11.</text>
</comment>
<dbReference type="RefSeq" id="WP_073066107.1">
    <property type="nucleotide sequence ID" value="NZ_FQUS01000017.1"/>
</dbReference>
<evidence type="ECO:0000259" key="8">
    <source>
        <dbReference type="Pfam" id="PF00177"/>
    </source>
</evidence>
<dbReference type="Pfam" id="PF00177">
    <property type="entry name" value="Ribosomal_S7"/>
    <property type="match status" value="1"/>
</dbReference>
<dbReference type="GO" id="GO:0019843">
    <property type="term" value="F:rRNA binding"/>
    <property type="evidence" value="ECO:0007669"/>
    <property type="project" value="UniProtKB-UniRule"/>
</dbReference>
<dbReference type="GO" id="GO:0006412">
    <property type="term" value="P:translation"/>
    <property type="evidence" value="ECO:0007669"/>
    <property type="project" value="UniProtKB-UniRule"/>
</dbReference>
<evidence type="ECO:0000256" key="7">
    <source>
        <dbReference type="RuleBase" id="RU003619"/>
    </source>
</evidence>
<keyword evidence="6" id="KW-0820">tRNA-binding</keyword>
<evidence type="ECO:0000256" key="1">
    <source>
        <dbReference type="ARBA" id="ARBA00007151"/>
    </source>
</evidence>
<accession>A0A1M5GC10</accession>
<keyword evidence="10" id="KW-1185">Reference proteome</keyword>
<evidence type="ECO:0000313" key="10">
    <source>
        <dbReference type="Proteomes" id="UP000184041"/>
    </source>
</evidence>
<dbReference type="EMBL" id="FQUS01000017">
    <property type="protein sequence ID" value="SHG01330.1"/>
    <property type="molecule type" value="Genomic_DNA"/>
</dbReference>
<dbReference type="CDD" id="cd14869">
    <property type="entry name" value="uS7_Bacteria"/>
    <property type="match status" value="1"/>
</dbReference>
<dbReference type="STRING" id="1194090.SAMN05443144_1173"/>
<dbReference type="Gene3D" id="1.10.455.10">
    <property type="entry name" value="Ribosomal protein S7 domain"/>
    <property type="match status" value="1"/>
</dbReference>
<gene>
    <name evidence="6" type="primary">rpsG</name>
    <name evidence="9" type="ORF">SAMN05443144_1173</name>
</gene>
<sequence length="155" mass="17622">MRRKTADKRDVQPDPVFGDKLVTRFVNNLMRDGKKNVARKILYQAFEIIEEQTGEEGMEVFKNALSNVSPVVEVRSRRVGGSTYQVPVEVRPDRGTALGMRWIINASSGRNDKSMARRLSRELLDASNNEGGAVRKKDEVHRMAEANKAFAHFRF</sequence>
<comment type="similarity">
    <text evidence="1 6 7">Belongs to the universal ribosomal protein uS7 family.</text>
</comment>
<reference evidence="9 10" key="1">
    <citation type="submission" date="2016-11" db="EMBL/GenBank/DDBJ databases">
        <authorList>
            <person name="Jaros S."/>
            <person name="Januszkiewicz K."/>
            <person name="Wedrychowicz H."/>
        </authorList>
    </citation>
    <scope>NUCLEOTIDE SEQUENCE [LARGE SCALE GENOMIC DNA]</scope>
    <source>
        <strain evidence="9 10">DSM 21986</strain>
    </source>
</reference>
<keyword evidence="2 6" id="KW-0699">rRNA-binding</keyword>
<proteinExistence type="inferred from homology"/>
<dbReference type="PROSITE" id="PS00052">
    <property type="entry name" value="RIBOSOMAL_S7"/>
    <property type="match status" value="1"/>
</dbReference>
<dbReference type="Proteomes" id="UP000184041">
    <property type="component" value="Unassembled WGS sequence"/>
</dbReference>
<dbReference type="InterPro" id="IPR036823">
    <property type="entry name" value="Ribosomal_uS7_dom_sf"/>
</dbReference>
<dbReference type="InterPro" id="IPR020606">
    <property type="entry name" value="Ribosomal_uS7_CS"/>
</dbReference>
<feature type="domain" description="Small ribosomal subunit protein uS7" evidence="8">
    <location>
        <begin position="1"/>
        <end position="148"/>
    </location>
</feature>
<evidence type="ECO:0000256" key="2">
    <source>
        <dbReference type="ARBA" id="ARBA00022730"/>
    </source>
</evidence>
<evidence type="ECO:0000313" key="9">
    <source>
        <dbReference type="EMBL" id="SHG01330.1"/>
    </source>
</evidence>
<dbReference type="InterPro" id="IPR023798">
    <property type="entry name" value="Ribosomal_uS7_dom"/>
</dbReference>
<protein>
    <recommendedName>
        <fullName evidence="6">Small ribosomal subunit protein uS7</fullName>
    </recommendedName>
</protein>
<dbReference type="GO" id="GO:0003735">
    <property type="term" value="F:structural constituent of ribosome"/>
    <property type="evidence" value="ECO:0007669"/>
    <property type="project" value="InterPro"/>
</dbReference>
<organism evidence="9 10">
    <name type="scientific">Fodinibius roseus</name>
    <dbReference type="NCBI Taxonomy" id="1194090"/>
    <lineage>
        <taxon>Bacteria</taxon>
        <taxon>Pseudomonadati</taxon>
        <taxon>Balneolota</taxon>
        <taxon>Balneolia</taxon>
        <taxon>Balneolales</taxon>
        <taxon>Balneolaceae</taxon>
        <taxon>Fodinibius</taxon>
    </lineage>
</organism>
<keyword evidence="4 6" id="KW-0689">Ribosomal protein</keyword>
<dbReference type="GO" id="GO:0015935">
    <property type="term" value="C:small ribosomal subunit"/>
    <property type="evidence" value="ECO:0007669"/>
    <property type="project" value="InterPro"/>
</dbReference>
<dbReference type="SUPFAM" id="SSF47973">
    <property type="entry name" value="Ribosomal protein S7"/>
    <property type="match status" value="1"/>
</dbReference>
<dbReference type="AlphaFoldDB" id="A0A1M5GC10"/>
<dbReference type="HAMAP" id="MF_00480_B">
    <property type="entry name" value="Ribosomal_uS7_B"/>
    <property type="match status" value="1"/>
</dbReference>
<evidence type="ECO:0000256" key="3">
    <source>
        <dbReference type="ARBA" id="ARBA00022884"/>
    </source>
</evidence>
<dbReference type="FunFam" id="1.10.455.10:FF:000001">
    <property type="entry name" value="30S ribosomal protein S7"/>
    <property type="match status" value="1"/>
</dbReference>
<evidence type="ECO:0000256" key="5">
    <source>
        <dbReference type="ARBA" id="ARBA00023274"/>
    </source>
</evidence>
<dbReference type="InterPro" id="IPR000235">
    <property type="entry name" value="Ribosomal_uS7"/>
</dbReference>
<dbReference type="NCBIfam" id="TIGR01029">
    <property type="entry name" value="rpsG_bact"/>
    <property type="match status" value="1"/>
</dbReference>
<evidence type="ECO:0000256" key="6">
    <source>
        <dbReference type="HAMAP-Rule" id="MF_00480"/>
    </source>
</evidence>
<comment type="function">
    <text evidence="6">One of the primary rRNA binding proteins, it binds directly to 16S rRNA where it nucleates assembly of the head domain of the 30S subunit. Is located at the subunit interface close to the decoding center, probably blocks exit of the E-site tRNA.</text>
</comment>
<name>A0A1M5GC10_9BACT</name>
<keyword evidence="3 6" id="KW-0694">RNA-binding</keyword>